<dbReference type="Proteomes" id="UP000683507">
    <property type="component" value="Chromosome"/>
</dbReference>
<dbReference type="RefSeq" id="WP_258543560.1">
    <property type="nucleotide sequence ID" value="NZ_OU015584.1"/>
</dbReference>
<keyword evidence="8" id="KW-1185">Reference proteome</keyword>
<feature type="transmembrane region" description="Helical" evidence="6">
    <location>
        <begin position="176"/>
        <end position="199"/>
    </location>
</feature>
<dbReference type="GO" id="GO:0005886">
    <property type="term" value="C:plasma membrane"/>
    <property type="evidence" value="ECO:0007669"/>
    <property type="project" value="UniProtKB-SubCell"/>
</dbReference>
<dbReference type="InterPro" id="IPR022791">
    <property type="entry name" value="L-PG_synthase/AglD"/>
</dbReference>
<feature type="transmembrane region" description="Helical" evidence="6">
    <location>
        <begin position="314"/>
        <end position="335"/>
    </location>
</feature>
<feature type="transmembrane region" description="Helical" evidence="6">
    <location>
        <begin position="46"/>
        <end position="62"/>
    </location>
</feature>
<accession>A0A916JR08</accession>
<evidence type="ECO:0000313" key="8">
    <source>
        <dbReference type="Proteomes" id="UP000683507"/>
    </source>
</evidence>
<comment type="subcellular location">
    <subcellularLocation>
        <location evidence="1">Cell membrane</location>
        <topology evidence="1">Multi-pass membrane protein</topology>
    </subcellularLocation>
</comment>
<evidence type="ECO:0000256" key="1">
    <source>
        <dbReference type="ARBA" id="ARBA00004651"/>
    </source>
</evidence>
<gene>
    <name evidence="7" type="ORF">CRYO30217_03381</name>
</gene>
<keyword evidence="2" id="KW-1003">Cell membrane</keyword>
<organism evidence="7 8">
    <name type="scientific">Parvicella tangerina</name>
    <dbReference type="NCBI Taxonomy" id="2829795"/>
    <lineage>
        <taxon>Bacteria</taxon>
        <taxon>Pseudomonadati</taxon>
        <taxon>Bacteroidota</taxon>
        <taxon>Flavobacteriia</taxon>
        <taxon>Flavobacteriales</taxon>
        <taxon>Parvicellaceae</taxon>
        <taxon>Parvicella</taxon>
    </lineage>
</organism>
<dbReference type="AlphaFoldDB" id="A0A916JR08"/>
<feature type="transmembrane region" description="Helical" evidence="6">
    <location>
        <begin position="263"/>
        <end position="294"/>
    </location>
</feature>
<dbReference type="PANTHER" id="PTHR39087:SF2">
    <property type="entry name" value="UPF0104 MEMBRANE PROTEIN MJ1595"/>
    <property type="match status" value="1"/>
</dbReference>
<feature type="transmembrane region" description="Helical" evidence="6">
    <location>
        <begin position="7"/>
        <end position="26"/>
    </location>
</feature>
<proteinExistence type="predicted"/>
<evidence type="ECO:0000256" key="5">
    <source>
        <dbReference type="ARBA" id="ARBA00023136"/>
    </source>
</evidence>
<evidence type="ECO:0008006" key="9">
    <source>
        <dbReference type="Google" id="ProtNLM"/>
    </source>
</evidence>
<evidence type="ECO:0000256" key="2">
    <source>
        <dbReference type="ARBA" id="ARBA00022475"/>
    </source>
</evidence>
<keyword evidence="5 6" id="KW-0472">Membrane</keyword>
<keyword evidence="4 6" id="KW-1133">Transmembrane helix</keyword>
<keyword evidence="3 6" id="KW-0812">Transmembrane</keyword>
<reference evidence="7" key="1">
    <citation type="submission" date="2021-04" db="EMBL/GenBank/DDBJ databases">
        <authorList>
            <person name="Rodrigo-Torres L."/>
            <person name="Arahal R. D."/>
            <person name="Lucena T."/>
        </authorList>
    </citation>
    <scope>NUCLEOTIDE SEQUENCE</scope>
    <source>
        <strain evidence="7">AS29M-1</strain>
    </source>
</reference>
<feature type="transmembrane region" description="Helical" evidence="6">
    <location>
        <begin position="229"/>
        <end position="251"/>
    </location>
</feature>
<name>A0A916JR08_9FLAO</name>
<dbReference type="EMBL" id="OU015584">
    <property type="protein sequence ID" value="CAG5087071.1"/>
    <property type="molecule type" value="Genomic_DNA"/>
</dbReference>
<dbReference type="PANTHER" id="PTHR39087">
    <property type="entry name" value="UPF0104 MEMBRANE PROTEIN MJ1595"/>
    <property type="match status" value="1"/>
</dbReference>
<dbReference type="NCBIfam" id="TIGR00374">
    <property type="entry name" value="flippase-like domain"/>
    <property type="match status" value="1"/>
</dbReference>
<evidence type="ECO:0000256" key="3">
    <source>
        <dbReference type="ARBA" id="ARBA00022692"/>
    </source>
</evidence>
<sequence>MKKILITTLKIVLPIVLGVYISWYFWTSFDEEQKDQFLLVFEQANYFWVFLALLIGFMSHLSRAMRWKYALKPLGYEPTTFSSYNAIMIGYIANILVPRMGEASRAGVLKATDDVPFDKGFGSIVAERVIDVICLALVSGGALLFNLDKVSELLSLKEVINEAKKGEEVSGDGSSWIIYILVGLFILGVVGFLIIWFRVPALKDKIIGFLKGLKEGLISIFKMKDRVPYLLHTLNIWICYVAMFWVVFYAVDFTSELPVKAIMAGFVAGTIGFIIVQGGIGTYPLMVGAVITFYRNPEFLATDGIQPEDTGFGMLVWASQTVLIVLLGLISLILVQRKKKKLKAAAAV</sequence>
<evidence type="ECO:0000256" key="6">
    <source>
        <dbReference type="SAM" id="Phobius"/>
    </source>
</evidence>
<evidence type="ECO:0000256" key="4">
    <source>
        <dbReference type="ARBA" id="ARBA00022989"/>
    </source>
</evidence>
<evidence type="ECO:0000313" key="7">
    <source>
        <dbReference type="EMBL" id="CAG5087071.1"/>
    </source>
</evidence>
<protein>
    <recommendedName>
        <fullName evidence="9">Flippase-like domain-containing protein</fullName>
    </recommendedName>
</protein>
<dbReference type="KEGG" id="ptan:CRYO30217_03381"/>
<dbReference type="Pfam" id="PF03706">
    <property type="entry name" value="LPG_synthase_TM"/>
    <property type="match status" value="1"/>
</dbReference>